<evidence type="ECO:0000313" key="1">
    <source>
        <dbReference type="EMBL" id="EXL10282.1"/>
    </source>
</evidence>
<dbReference type="Proteomes" id="UP000019849">
    <property type="component" value="Unassembled WGS sequence"/>
</dbReference>
<dbReference type="EMBL" id="JENY01000002">
    <property type="protein sequence ID" value="EXL10282.1"/>
    <property type="molecule type" value="Genomic_DNA"/>
</dbReference>
<accession>A0A011U1H9</accession>
<gene>
    <name evidence="1" type="ORF">BG36_08275</name>
</gene>
<evidence type="ECO:0000313" key="2">
    <source>
        <dbReference type="Proteomes" id="UP000019849"/>
    </source>
</evidence>
<proteinExistence type="predicted"/>
<comment type="caution">
    <text evidence="1">The sequence shown here is derived from an EMBL/GenBank/DDBJ whole genome shotgun (WGS) entry which is preliminary data.</text>
</comment>
<sequence>MEWPKRLLMYRSGRQVIFTLTKISLLLSFFRWRMTKLIVLLEQISPIWLLLYCVMKLEIMQNLPPIHQF</sequence>
<organism evidence="1 2">
    <name type="scientific">Aquamicrobium defluvii</name>
    <dbReference type="NCBI Taxonomy" id="69279"/>
    <lineage>
        <taxon>Bacteria</taxon>
        <taxon>Pseudomonadati</taxon>
        <taxon>Pseudomonadota</taxon>
        <taxon>Alphaproteobacteria</taxon>
        <taxon>Hyphomicrobiales</taxon>
        <taxon>Phyllobacteriaceae</taxon>
        <taxon>Aquamicrobium</taxon>
    </lineage>
</organism>
<reference evidence="1 2" key="1">
    <citation type="submission" date="2014-02" db="EMBL/GenBank/DDBJ databases">
        <title>Aquamicrobium defluvii Genome sequencing.</title>
        <authorList>
            <person name="Wang X."/>
        </authorList>
    </citation>
    <scope>NUCLEOTIDE SEQUENCE [LARGE SCALE GENOMIC DNA]</scope>
    <source>
        <strain evidence="1 2">W13Z1</strain>
    </source>
</reference>
<dbReference type="HOGENOM" id="CLU_2766864_0_0_5"/>
<name>A0A011U1H9_9HYPH</name>
<protein>
    <submittedName>
        <fullName evidence="1">Uncharacterized protein</fullName>
    </submittedName>
</protein>
<dbReference type="AlphaFoldDB" id="A0A011U1H9"/>